<dbReference type="AlphaFoldDB" id="A0A443RNU0"/>
<feature type="region of interest" description="Disordered" evidence="1">
    <location>
        <begin position="324"/>
        <end position="384"/>
    </location>
</feature>
<feature type="compositionally biased region" description="Basic and acidic residues" evidence="1">
    <location>
        <begin position="328"/>
        <end position="344"/>
    </location>
</feature>
<proteinExistence type="predicted"/>
<name>A0A443RNU0_9ACAR</name>
<protein>
    <recommendedName>
        <fullName evidence="2">BHLH domain-containing protein</fullName>
    </recommendedName>
</protein>
<feature type="compositionally biased region" description="Basic and acidic residues" evidence="1">
    <location>
        <begin position="154"/>
        <end position="163"/>
    </location>
</feature>
<reference evidence="3 4" key="1">
    <citation type="journal article" date="2018" name="Gigascience">
        <title>Genomes of trombidid mites reveal novel predicted allergens and laterally-transferred genes associated with secondary metabolism.</title>
        <authorList>
            <person name="Dong X."/>
            <person name="Chaisiri K."/>
            <person name="Xia D."/>
            <person name="Armstrong S.D."/>
            <person name="Fang Y."/>
            <person name="Donnelly M.J."/>
            <person name="Kadowaki T."/>
            <person name="McGarry J.W."/>
            <person name="Darby A.C."/>
            <person name="Makepeace B.L."/>
        </authorList>
    </citation>
    <scope>NUCLEOTIDE SEQUENCE [LARGE SCALE GENOMIC DNA]</scope>
    <source>
        <strain evidence="3">UoL-WK</strain>
    </source>
</reference>
<feature type="region of interest" description="Disordered" evidence="1">
    <location>
        <begin position="419"/>
        <end position="511"/>
    </location>
</feature>
<dbReference type="PROSITE" id="PS50888">
    <property type="entry name" value="BHLH"/>
    <property type="match status" value="1"/>
</dbReference>
<keyword evidence="4" id="KW-1185">Reference proteome</keyword>
<feature type="region of interest" description="Disordered" evidence="1">
    <location>
        <begin position="136"/>
        <end position="183"/>
    </location>
</feature>
<dbReference type="InterPro" id="IPR036638">
    <property type="entry name" value="HLH_DNA-bd_sf"/>
</dbReference>
<dbReference type="Proteomes" id="UP000285301">
    <property type="component" value="Unassembled WGS sequence"/>
</dbReference>
<evidence type="ECO:0000256" key="1">
    <source>
        <dbReference type="SAM" id="MobiDB-lite"/>
    </source>
</evidence>
<dbReference type="STRING" id="1965070.A0A443RNU0"/>
<feature type="compositionally biased region" description="Basic and acidic residues" evidence="1">
    <location>
        <begin position="487"/>
        <end position="502"/>
    </location>
</feature>
<evidence type="ECO:0000259" key="2">
    <source>
        <dbReference type="PROSITE" id="PS50888"/>
    </source>
</evidence>
<feature type="domain" description="BHLH" evidence="2">
    <location>
        <begin position="36"/>
        <end position="88"/>
    </location>
</feature>
<feature type="compositionally biased region" description="Polar residues" evidence="1">
    <location>
        <begin position="144"/>
        <end position="153"/>
    </location>
</feature>
<sequence length="676" mass="73546">MSPSKKCVESDVKSDSECSEKQQQLSAVNSKFRDEIQRKIHNGVEKRRKDKINAWINKISELLPFKDPRKESKNENELKECRKRIRELETTNSSYYKLLRVAGISPCAELSELWKHPPTKYSNKLSEQQVDSLLKKMNEENDSPVKSLSPDSTSTREKEEKTQENSTSISLQNNTPSSSSSSASSVLVLNESIAQTTTTAETDKAKVRNSTQLQIHPSSVQLIPGTNLTCDNGLTNNILSGQIIIGPTVISPQQQPPATALLLPNGQILPVVNQSQPSLIYAPTTGLVLTSPHVNQLTTIQTNINTNITPTNVTKPTTVVEAVLASPEPEKPAKTSKNGKHDKSNSSNKASKLVNMKKTSKNNARKLSTKNDQKNDTKDEGKNKCKQVSATNLVKTNCSADTGNLGDILAKATESIFSPASTNKSDDISSNNSADSEVKNKEQSVKPTESVSIEKETDQIKNNSVRENDEEPPSKKSKKESVLTTNQKDRVNDNDLGDKPETNKQVSGSASEIFHENRNEDNLVNDQDSELPSLLGSLTEDNVISPESVNSVSNSNLSAFLSLSPSEQLSEFLVKETTSSNNVTSSQSLMSVSNLIPTTASVNVGSSLNSQHPYIPSLNNFNSDASNNPANVNLSKDIIPHTSFINKTTVQKHLMDNGSAAVAISSTNTAVFTNTS</sequence>
<dbReference type="InterPro" id="IPR011598">
    <property type="entry name" value="bHLH_dom"/>
</dbReference>
<feature type="compositionally biased region" description="Basic and acidic residues" evidence="1">
    <location>
        <begin position="369"/>
        <end position="383"/>
    </location>
</feature>
<gene>
    <name evidence="3" type="ORF">B4U79_16227</name>
</gene>
<organism evidence="3 4">
    <name type="scientific">Dinothrombium tinctorium</name>
    <dbReference type="NCBI Taxonomy" id="1965070"/>
    <lineage>
        <taxon>Eukaryota</taxon>
        <taxon>Metazoa</taxon>
        <taxon>Ecdysozoa</taxon>
        <taxon>Arthropoda</taxon>
        <taxon>Chelicerata</taxon>
        <taxon>Arachnida</taxon>
        <taxon>Acari</taxon>
        <taxon>Acariformes</taxon>
        <taxon>Trombidiformes</taxon>
        <taxon>Prostigmata</taxon>
        <taxon>Anystina</taxon>
        <taxon>Parasitengona</taxon>
        <taxon>Trombidioidea</taxon>
        <taxon>Trombidiidae</taxon>
        <taxon>Dinothrombium</taxon>
    </lineage>
</organism>
<dbReference type="EMBL" id="NCKU01000145">
    <property type="protein sequence ID" value="RWS16935.1"/>
    <property type="molecule type" value="Genomic_DNA"/>
</dbReference>
<accession>A0A443RNU0</accession>
<evidence type="ECO:0000313" key="4">
    <source>
        <dbReference type="Proteomes" id="UP000285301"/>
    </source>
</evidence>
<dbReference type="OrthoDB" id="6516965at2759"/>
<evidence type="ECO:0000313" key="3">
    <source>
        <dbReference type="EMBL" id="RWS16935.1"/>
    </source>
</evidence>
<feature type="compositionally biased region" description="Polar residues" evidence="1">
    <location>
        <begin position="164"/>
        <end position="176"/>
    </location>
</feature>
<dbReference type="SUPFAM" id="SSF47459">
    <property type="entry name" value="HLH, helix-loop-helix DNA-binding domain"/>
    <property type="match status" value="1"/>
</dbReference>
<dbReference type="Gene3D" id="4.10.280.10">
    <property type="entry name" value="Helix-loop-helix DNA-binding domain"/>
    <property type="match status" value="1"/>
</dbReference>
<dbReference type="GO" id="GO:0046983">
    <property type="term" value="F:protein dimerization activity"/>
    <property type="evidence" value="ECO:0007669"/>
    <property type="project" value="InterPro"/>
</dbReference>
<feature type="compositionally biased region" description="Basic residues" evidence="1">
    <location>
        <begin position="358"/>
        <end position="368"/>
    </location>
</feature>
<comment type="caution">
    <text evidence="3">The sequence shown here is derived from an EMBL/GenBank/DDBJ whole genome shotgun (WGS) entry which is preliminary data.</text>
</comment>
<feature type="compositionally biased region" description="Basic and acidic residues" evidence="1">
    <location>
        <begin position="452"/>
        <end position="467"/>
    </location>
</feature>